<dbReference type="Proteomes" id="UP001162480">
    <property type="component" value="Chromosome 15"/>
</dbReference>
<dbReference type="AlphaFoldDB" id="A0AA36FDF9"/>
<keyword evidence="2" id="KW-1185">Reference proteome</keyword>
<organism evidence="1 2">
    <name type="scientific">Octopus vulgaris</name>
    <name type="common">Common octopus</name>
    <dbReference type="NCBI Taxonomy" id="6645"/>
    <lineage>
        <taxon>Eukaryota</taxon>
        <taxon>Metazoa</taxon>
        <taxon>Spiralia</taxon>
        <taxon>Lophotrochozoa</taxon>
        <taxon>Mollusca</taxon>
        <taxon>Cephalopoda</taxon>
        <taxon>Coleoidea</taxon>
        <taxon>Octopodiformes</taxon>
        <taxon>Octopoda</taxon>
        <taxon>Incirrata</taxon>
        <taxon>Octopodidae</taxon>
        <taxon>Octopus</taxon>
    </lineage>
</organism>
<evidence type="ECO:0000313" key="2">
    <source>
        <dbReference type="Proteomes" id="UP001162480"/>
    </source>
</evidence>
<evidence type="ECO:0000313" key="1">
    <source>
        <dbReference type="EMBL" id="CAI9734165.1"/>
    </source>
</evidence>
<dbReference type="EMBL" id="OX597828">
    <property type="protein sequence ID" value="CAI9734165.1"/>
    <property type="molecule type" value="Genomic_DNA"/>
</dbReference>
<gene>
    <name evidence="1" type="ORF">OCTVUL_1B024213</name>
</gene>
<name>A0AA36FDF9_OCTVU</name>
<protein>
    <submittedName>
        <fullName evidence="1">Uncharacterized protein</fullName>
    </submittedName>
</protein>
<sequence>MESRSATVWKRMFSNIRRLRIKSKSQTAMIFELHYTNDCGLPTHDHKSAQACRERHSEQQVSKPVLQSLVYRVLELEDHGSLRLRFDSELPEIENTVQTVADRDSIVRIEFSPHRESNGRDGELEKKGGDDRMMALSKEERIELVLLSGREGWSYRKIAEEFNLRHPYSEIRNQYTIAVRNRFEQLQNGNEKQPQHSFVTFHREVAKEVILTKARTNKCIDCDDQEIINKRKHPKEAAQAKLIHSSPSNEADSKKLQKELLSLYQSQQQCYI</sequence>
<reference evidence="1" key="1">
    <citation type="submission" date="2023-08" db="EMBL/GenBank/DDBJ databases">
        <authorList>
            <person name="Alioto T."/>
            <person name="Alioto T."/>
            <person name="Gomez Garrido J."/>
        </authorList>
    </citation>
    <scope>NUCLEOTIDE SEQUENCE</scope>
</reference>
<accession>A0AA36FDF9</accession>
<proteinExistence type="predicted"/>